<reference evidence="9" key="1">
    <citation type="submission" date="2022-09" db="EMBL/GenBank/DDBJ databases">
        <title>Eubacterium sp. LFL-14 isolated from human feces.</title>
        <authorList>
            <person name="Liu F."/>
        </authorList>
    </citation>
    <scope>NUCLEOTIDE SEQUENCE</scope>
    <source>
        <strain evidence="9">LFL-14</strain>
    </source>
</reference>
<evidence type="ECO:0000313" key="10">
    <source>
        <dbReference type="Proteomes" id="UP001431199"/>
    </source>
</evidence>
<comment type="subcellular location">
    <subcellularLocation>
        <location evidence="1">Cytoplasm</location>
    </subcellularLocation>
</comment>
<dbReference type="InterPro" id="IPR004720">
    <property type="entry name" value="PTS_IIB_sorbose-sp"/>
</dbReference>
<evidence type="ECO:0000313" key="9">
    <source>
        <dbReference type="EMBL" id="MCT7398583.1"/>
    </source>
</evidence>
<evidence type="ECO:0000256" key="3">
    <source>
        <dbReference type="ARBA" id="ARBA00022490"/>
    </source>
</evidence>
<evidence type="ECO:0000256" key="5">
    <source>
        <dbReference type="ARBA" id="ARBA00022679"/>
    </source>
</evidence>
<evidence type="ECO:0000256" key="7">
    <source>
        <dbReference type="ARBA" id="ARBA00022777"/>
    </source>
</evidence>
<name>A0ABT2M0A9_9FIRM</name>
<keyword evidence="4 9" id="KW-0762">Sugar transport</keyword>
<keyword evidence="3" id="KW-0963">Cytoplasm</keyword>
<comment type="caution">
    <text evidence="9">The sequence shown here is derived from an EMBL/GenBank/DDBJ whole genome shotgun (WGS) entry which is preliminary data.</text>
</comment>
<keyword evidence="5" id="KW-0808">Transferase</keyword>
<dbReference type="Proteomes" id="UP001431199">
    <property type="component" value="Unassembled WGS sequence"/>
</dbReference>
<evidence type="ECO:0000256" key="2">
    <source>
        <dbReference type="ARBA" id="ARBA00022448"/>
    </source>
</evidence>
<accession>A0ABT2M0A9</accession>
<sequence length="159" mass="17672">MGISLARLDNRLLHGIVASQWTPKSGANRVMVIDDKTANTPMLKEAMRIGKPSGVSLSIINRETAYTNFKNGKYNGQKVFVVCNDPQIILDLIEDGNEIGTLILGGTEVPENTESIKVSKRAYVKKKDESVFKKIMEKGTRVLVQYVPNDKPEPLEKLI</sequence>
<dbReference type="EMBL" id="JAODBU010000004">
    <property type="protein sequence ID" value="MCT7398583.1"/>
    <property type="molecule type" value="Genomic_DNA"/>
</dbReference>
<keyword evidence="10" id="KW-1185">Reference proteome</keyword>
<gene>
    <name evidence="9" type="ORF">N5B56_05710</name>
</gene>
<dbReference type="InterPro" id="IPR036667">
    <property type="entry name" value="PTS_IIB_sorbose-sp_sf"/>
</dbReference>
<dbReference type="Gene3D" id="3.40.35.10">
    <property type="entry name" value="Phosphotransferase system, sorbose subfamily IIB component"/>
    <property type="match status" value="1"/>
</dbReference>
<keyword evidence="6" id="KW-0598">Phosphotransferase system</keyword>
<evidence type="ECO:0000259" key="8">
    <source>
        <dbReference type="PROSITE" id="PS51101"/>
    </source>
</evidence>
<keyword evidence="7" id="KW-0418">Kinase</keyword>
<feature type="domain" description="PTS EIIB type-4" evidence="8">
    <location>
        <begin position="1"/>
        <end position="159"/>
    </location>
</feature>
<dbReference type="PROSITE" id="PS51101">
    <property type="entry name" value="PTS_EIIB_TYPE_4"/>
    <property type="match status" value="1"/>
</dbReference>
<protein>
    <submittedName>
        <fullName evidence="9">PTS sugar transporter subunit IIB</fullName>
    </submittedName>
</protein>
<evidence type="ECO:0000256" key="4">
    <source>
        <dbReference type="ARBA" id="ARBA00022597"/>
    </source>
</evidence>
<organism evidence="9 10">
    <name type="scientific">Eubacterium album</name>
    <dbReference type="NCBI Taxonomy" id="2978477"/>
    <lineage>
        <taxon>Bacteria</taxon>
        <taxon>Bacillati</taxon>
        <taxon>Bacillota</taxon>
        <taxon>Clostridia</taxon>
        <taxon>Eubacteriales</taxon>
        <taxon>Eubacteriaceae</taxon>
        <taxon>Eubacterium</taxon>
    </lineage>
</organism>
<dbReference type="RefSeq" id="WP_117909885.1">
    <property type="nucleotide sequence ID" value="NZ_JAODBU010000004.1"/>
</dbReference>
<keyword evidence="2" id="KW-0813">Transport</keyword>
<proteinExistence type="predicted"/>
<evidence type="ECO:0000256" key="1">
    <source>
        <dbReference type="ARBA" id="ARBA00004496"/>
    </source>
</evidence>
<evidence type="ECO:0000256" key="6">
    <source>
        <dbReference type="ARBA" id="ARBA00022683"/>
    </source>
</evidence>
<dbReference type="Pfam" id="PF03830">
    <property type="entry name" value="PTSIIB_sorb"/>
    <property type="match status" value="1"/>
</dbReference>
<dbReference type="SUPFAM" id="SSF52728">
    <property type="entry name" value="PTS IIb component"/>
    <property type="match status" value="1"/>
</dbReference>